<keyword evidence="9" id="KW-1185">Reference proteome</keyword>
<keyword evidence="2 6" id="KW-0288">FMN</keyword>
<dbReference type="EC" id="1.7.1.17" evidence="6"/>
<dbReference type="AlphaFoldDB" id="A0A5N0TC90"/>
<evidence type="ECO:0000313" key="8">
    <source>
        <dbReference type="EMBL" id="KAA9132703.1"/>
    </source>
</evidence>
<comment type="function">
    <text evidence="6">Quinone reductase that provides resistance to thiol-specific stress caused by electrophilic quinones.</text>
</comment>
<name>A0A5N0TC90_9GAMM</name>
<gene>
    <name evidence="6" type="primary">azoR</name>
    <name evidence="8" type="ORF">F3N42_05680</name>
</gene>
<dbReference type="EC" id="1.6.5.-" evidence="6"/>
<comment type="cofactor">
    <cofactor evidence="6">
        <name>FMN</name>
        <dbReference type="ChEBI" id="CHEBI:58210"/>
    </cofactor>
    <text evidence="6">Binds 1 FMN per subunit.</text>
</comment>
<comment type="catalytic activity">
    <reaction evidence="5">
        <text>N,N-dimethyl-1,4-phenylenediamine + anthranilate + 2 NAD(+) = 2-(4-dimethylaminophenyl)diazenylbenzoate + 2 NADH + 2 H(+)</text>
        <dbReference type="Rhea" id="RHEA:55872"/>
        <dbReference type="ChEBI" id="CHEBI:15378"/>
        <dbReference type="ChEBI" id="CHEBI:15783"/>
        <dbReference type="ChEBI" id="CHEBI:16567"/>
        <dbReference type="ChEBI" id="CHEBI:57540"/>
        <dbReference type="ChEBI" id="CHEBI:57945"/>
        <dbReference type="ChEBI" id="CHEBI:71579"/>
        <dbReference type="EC" id="1.7.1.17"/>
    </reaction>
    <physiologicalReaction direction="right-to-left" evidence="5">
        <dbReference type="Rhea" id="RHEA:55874"/>
    </physiologicalReaction>
</comment>
<organism evidence="8 9">
    <name type="scientific">Marinihelvus fidelis</name>
    <dbReference type="NCBI Taxonomy" id="2613842"/>
    <lineage>
        <taxon>Bacteria</taxon>
        <taxon>Pseudomonadati</taxon>
        <taxon>Pseudomonadota</taxon>
        <taxon>Gammaproteobacteria</taxon>
        <taxon>Chromatiales</taxon>
        <taxon>Wenzhouxiangellaceae</taxon>
        <taxon>Marinihelvus</taxon>
    </lineage>
</organism>
<dbReference type="InterPro" id="IPR050104">
    <property type="entry name" value="FMN-dep_NADH:Q_OxRdtase_AzoR1"/>
</dbReference>
<dbReference type="InterPro" id="IPR003680">
    <property type="entry name" value="Flavodoxin_fold"/>
</dbReference>
<dbReference type="SUPFAM" id="SSF52218">
    <property type="entry name" value="Flavoproteins"/>
    <property type="match status" value="1"/>
</dbReference>
<feature type="binding site" evidence="6">
    <location>
        <position position="10"/>
    </location>
    <ligand>
        <name>FMN</name>
        <dbReference type="ChEBI" id="CHEBI:58210"/>
    </ligand>
</feature>
<dbReference type="PANTHER" id="PTHR43741">
    <property type="entry name" value="FMN-DEPENDENT NADH-AZOREDUCTASE 1"/>
    <property type="match status" value="1"/>
</dbReference>
<keyword evidence="4 6" id="KW-0520">NAD</keyword>
<evidence type="ECO:0000313" key="9">
    <source>
        <dbReference type="Proteomes" id="UP000325372"/>
    </source>
</evidence>
<dbReference type="RefSeq" id="WP_150863425.1">
    <property type="nucleotide sequence ID" value="NZ_VYXP01000003.1"/>
</dbReference>
<comment type="catalytic activity">
    <reaction evidence="6">
        <text>2 a quinone + NADH + H(+) = 2 a 1,4-benzosemiquinone + NAD(+)</text>
        <dbReference type="Rhea" id="RHEA:65952"/>
        <dbReference type="ChEBI" id="CHEBI:15378"/>
        <dbReference type="ChEBI" id="CHEBI:57540"/>
        <dbReference type="ChEBI" id="CHEBI:57945"/>
        <dbReference type="ChEBI" id="CHEBI:132124"/>
        <dbReference type="ChEBI" id="CHEBI:134225"/>
    </reaction>
</comment>
<dbReference type="HAMAP" id="MF_01216">
    <property type="entry name" value="Azoreductase_type1"/>
    <property type="match status" value="1"/>
</dbReference>
<feature type="binding site" evidence="6">
    <location>
        <begin position="96"/>
        <end position="99"/>
    </location>
    <ligand>
        <name>FMN</name>
        <dbReference type="ChEBI" id="CHEBI:58210"/>
    </ligand>
</feature>
<comment type="subunit">
    <text evidence="6">Homodimer.</text>
</comment>
<dbReference type="InterPro" id="IPR023048">
    <property type="entry name" value="NADH:quinone_OxRdtase_FMN_depd"/>
</dbReference>
<dbReference type="GO" id="GO:0009055">
    <property type="term" value="F:electron transfer activity"/>
    <property type="evidence" value="ECO:0007669"/>
    <property type="project" value="UniProtKB-UniRule"/>
</dbReference>
<proteinExistence type="inferred from homology"/>
<evidence type="ECO:0000256" key="2">
    <source>
        <dbReference type="ARBA" id="ARBA00022643"/>
    </source>
</evidence>
<evidence type="ECO:0000256" key="5">
    <source>
        <dbReference type="ARBA" id="ARBA00048542"/>
    </source>
</evidence>
<dbReference type="Pfam" id="PF02525">
    <property type="entry name" value="Flavodoxin_2"/>
    <property type="match status" value="1"/>
</dbReference>
<evidence type="ECO:0000256" key="4">
    <source>
        <dbReference type="ARBA" id="ARBA00023027"/>
    </source>
</evidence>
<dbReference type="GO" id="GO:0016655">
    <property type="term" value="F:oxidoreductase activity, acting on NAD(P)H, quinone or similar compound as acceptor"/>
    <property type="evidence" value="ECO:0007669"/>
    <property type="project" value="InterPro"/>
</dbReference>
<comment type="caution">
    <text evidence="8">The sequence shown here is derived from an EMBL/GenBank/DDBJ whole genome shotgun (WGS) entry which is preliminary data.</text>
</comment>
<dbReference type="EMBL" id="VYXP01000003">
    <property type="protein sequence ID" value="KAA9132703.1"/>
    <property type="molecule type" value="Genomic_DNA"/>
</dbReference>
<comment type="function">
    <text evidence="6">Also exhibits azoreductase activity. Catalyzes the reductive cleavage of the azo bond in aromatic azo compounds to the corresponding amines.</text>
</comment>
<reference evidence="8 9" key="1">
    <citation type="submission" date="2019-09" db="EMBL/GenBank/DDBJ databases">
        <title>Wenzhouxiangella sp. Genome sequencing and assembly.</title>
        <authorList>
            <person name="Zhang R."/>
        </authorList>
    </citation>
    <scope>NUCLEOTIDE SEQUENCE [LARGE SCALE GENOMIC DNA]</scope>
    <source>
        <strain evidence="8 9">W260</strain>
    </source>
</reference>
<accession>A0A5N0TC90</accession>
<dbReference type="GO" id="GO:0016652">
    <property type="term" value="F:oxidoreductase activity, acting on NAD(P)H as acceptor"/>
    <property type="evidence" value="ECO:0007669"/>
    <property type="project" value="UniProtKB-UniRule"/>
</dbReference>
<comment type="caution">
    <text evidence="6">Lacks conserved residue(s) required for the propagation of feature annotation.</text>
</comment>
<comment type="similarity">
    <text evidence="6">Belongs to the azoreductase type 1 family.</text>
</comment>
<dbReference type="InterPro" id="IPR029039">
    <property type="entry name" value="Flavoprotein-like_sf"/>
</dbReference>
<evidence type="ECO:0000256" key="1">
    <source>
        <dbReference type="ARBA" id="ARBA00022630"/>
    </source>
</evidence>
<protein>
    <recommendedName>
        <fullName evidence="6">FMN dependent NADH:quinone oxidoreductase</fullName>
        <ecNumber evidence="6">1.6.5.-</ecNumber>
    </recommendedName>
    <alternativeName>
        <fullName evidence="6">Azo-dye reductase</fullName>
    </alternativeName>
    <alternativeName>
        <fullName evidence="6">FMN-dependent NADH-azo compound oxidoreductase</fullName>
    </alternativeName>
    <alternativeName>
        <fullName evidence="6">FMN-dependent NADH-azoreductase</fullName>
        <ecNumber evidence="6">1.7.1.17</ecNumber>
    </alternativeName>
</protein>
<keyword evidence="3 6" id="KW-0560">Oxidoreductase</keyword>
<evidence type="ECO:0000256" key="3">
    <source>
        <dbReference type="ARBA" id="ARBA00023002"/>
    </source>
</evidence>
<dbReference type="Gene3D" id="3.40.50.360">
    <property type="match status" value="1"/>
</dbReference>
<evidence type="ECO:0000256" key="6">
    <source>
        <dbReference type="HAMAP-Rule" id="MF_01216"/>
    </source>
</evidence>
<dbReference type="GO" id="GO:0010181">
    <property type="term" value="F:FMN binding"/>
    <property type="evidence" value="ECO:0007669"/>
    <property type="project" value="UniProtKB-UniRule"/>
</dbReference>
<feature type="domain" description="Flavodoxin-like fold" evidence="7">
    <location>
        <begin position="2"/>
        <end position="197"/>
    </location>
</feature>
<evidence type="ECO:0000259" key="7">
    <source>
        <dbReference type="Pfam" id="PF02525"/>
    </source>
</evidence>
<dbReference type="Proteomes" id="UP000325372">
    <property type="component" value="Unassembled WGS sequence"/>
</dbReference>
<dbReference type="PANTHER" id="PTHR43741:SF2">
    <property type="entry name" value="FMN-DEPENDENT NADH:QUINONE OXIDOREDUCTASE"/>
    <property type="match status" value="1"/>
</dbReference>
<sequence>MKTLLHINTSLFSDKGQSSALAARYVERWQAANPGGRVIERNLAEHPVAHLGAERFQAFLADAADLTPTQRLALAESDTFIEELRAADAVVIGLPMYNFGVPSVFKAWIDHVARVGVTFRYTANGPEGLLDDRKVMVFAARGGIYLGTPRDTQTDYVTHVLNFIGLRDIEFVYAEGLAMGEDIQRQALEQAHSTIDALAA</sequence>
<keyword evidence="1 6" id="KW-0285">Flavoprotein</keyword>